<gene>
    <name evidence="5" type="ORF">SAMN04487944_10984</name>
</gene>
<dbReference type="AlphaFoldDB" id="A0A1H9RP69"/>
<dbReference type="Pfam" id="PF14689">
    <property type="entry name" value="SPOB_a"/>
    <property type="match status" value="1"/>
</dbReference>
<keyword evidence="3" id="KW-0418">Kinase</keyword>
<dbReference type="Gene3D" id="1.10.287.130">
    <property type="match status" value="1"/>
</dbReference>
<dbReference type="Proteomes" id="UP000199687">
    <property type="component" value="Unassembled WGS sequence"/>
</dbReference>
<accession>A0A1H9RP69</accession>
<evidence type="ECO:0000259" key="4">
    <source>
        <dbReference type="Pfam" id="PF14689"/>
    </source>
</evidence>
<reference evidence="5 6" key="1">
    <citation type="submission" date="2016-10" db="EMBL/GenBank/DDBJ databases">
        <authorList>
            <person name="de Groot N.N."/>
        </authorList>
    </citation>
    <scope>NUCLEOTIDE SEQUENCE [LARGE SCALE GENOMIC DNA]</scope>
    <source>
        <strain evidence="5 6">CGMCC 1.7727</strain>
    </source>
</reference>
<organism evidence="5 6">
    <name type="scientific">Gracilibacillus ureilyticus</name>
    <dbReference type="NCBI Taxonomy" id="531814"/>
    <lineage>
        <taxon>Bacteria</taxon>
        <taxon>Bacillati</taxon>
        <taxon>Bacillota</taxon>
        <taxon>Bacilli</taxon>
        <taxon>Bacillales</taxon>
        <taxon>Bacillaceae</taxon>
        <taxon>Gracilibacillus</taxon>
    </lineage>
</organism>
<evidence type="ECO:0000256" key="1">
    <source>
        <dbReference type="ARBA" id="ARBA00022553"/>
    </source>
</evidence>
<dbReference type="OrthoDB" id="2375606at2"/>
<keyword evidence="1" id="KW-0597">Phosphoprotein</keyword>
<keyword evidence="6" id="KW-1185">Reference proteome</keyword>
<dbReference type="InterPro" id="IPR016120">
    <property type="entry name" value="Sig_transdc_His_kin_SpoOB"/>
</dbReference>
<dbReference type="GO" id="GO:0000155">
    <property type="term" value="F:phosphorelay sensor kinase activity"/>
    <property type="evidence" value="ECO:0007669"/>
    <property type="project" value="InterPro"/>
</dbReference>
<dbReference type="Gene3D" id="3.30.565.30">
    <property type="entry name" value="Sporulation initiation phosphotransferase B (SpoOB), C-terminal domain"/>
    <property type="match status" value="1"/>
</dbReference>
<name>A0A1H9RP69_9BACI</name>
<dbReference type="SUPFAM" id="SSF55890">
    <property type="entry name" value="Sporulation response regulatory protein Spo0B"/>
    <property type="match status" value="1"/>
</dbReference>
<evidence type="ECO:0000313" key="6">
    <source>
        <dbReference type="Proteomes" id="UP000199687"/>
    </source>
</evidence>
<protein>
    <submittedName>
        <fullName evidence="5">Stage 0 sporulation protein B (Sporulation initiation phosphotransferase)</fullName>
    </submittedName>
</protein>
<keyword evidence="2 5" id="KW-0808">Transferase</keyword>
<dbReference type="STRING" id="531814.SAMN04487944_10984"/>
<evidence type="ECO:0000256" key="3">
    <source>
        <dbReference type="ARBA" id="ARBA00022777"/>
    </source>
</evidence>
<dbReference type="EMBL" id="FOGL01000009">
    <property type="protein sequence ID" value="SER74477.1"/>
    <property type="molecule type" value="Genomic_DNA"/>
</dbReference>
<evidence type="ECO:0000256" key="2">
    <source>
        <dbReference type="ARBA" id="ARBA00022679"/>
    </source>
</evidence>
<evidence type="ECO:0000313" key="5">
    <source>
        <dbReference type="EMBL" id="SER74477.1"/>
    </source>
</evidence>
<sequence>MDEKEVIELLRHYRHDHLNDLQLVMGYLQLGKQDKAEAKINDIIEKANNERQLDRLQIPKTMLWIYTKNWFSENMSLEYRMDIDDQSAMLSDELLKQQLERIFAELSAYQKEFQHYQTMLVFHTDQQMELTVEGEWTDLEALINQLKSHNFLDAVQVKEDKQLQIIWTEYME</sequence>
<proteinExistence type="predicted"/>
<dbReference type="InterPro" id="IPR039506">
    <property type="entry name" value="SPOB_a"/>
</dbReference>
<feature type="domain" description="SpoOB alpha-helical" evidence="4">
    <location>
        <begin position="4"/>
        <end position="53"/>
    </location>
</feature>
<dbReference type="RefSeq" id="WP_089740761.1">
    <property type="nucleotide sequence ID" value="NZ_FOGL01000009.1"/>
</dbReference>
<dbReference type="InterPro" id="IPR037100">
    <property type="entry name" value="Spo0B_C_sf"/>
</dbReference>